<dbReference type="FunFam" id="3.30.70.270:FF:000001">
    <property type="entry name" value="Diguanylate cyclase domain protein"/>
    <property type="match status" value="1"/>
</dbReference>
<reference evidence="5 6" key="1">
    <citation type="submission" date="2019-01" db="EMBL/GenBank/DDBJ databases">
        <title>Sphingorhabdus lacus sp.nov., isolated from an oligotrophic freshwater lake.</title>
        <authorList>
            <person name="Park M."/>
        </authorList>
    </citation>
    <scope>NUCLEOTIDE SEQUENCE [LARGE SCALE GENOMIC DNA]</scope>
    <source>
        <strain evidence="5 6">IMCC26285</strain>
    </source>
</reference>
<proteinExistence type="predicted"/>
<gene>
    <name evidence="5" type="ORF">EUU23_00635</name>
</gene>
<organism evidence="5 6">
    <name type="scientific">Sphingorhabdus profundilacus</name>
    <dbReference type="NCBI Taxonomy" id="2509718"/>
    <lineage>
        <taxon>Bacteria</taxon>
        <taxon>Pseudomonadati</taxon>
        <taxon>Pseudomonadota</taxon>
        <taxon>Alphaproteobacteria</taxon>
        <taxon>Sphingomonadales</taxon>
        <taxon>Sphingomonadaceae</taxon>
        <taxon>Sphingorhabdus</taxon>
    </lineage>
</organism>
<dbReference type="InterPro" id="IPR050469">
    <property type="entry name" value="Diguanylate_Cyclase"/>
</dbReference>
<dbReference type="Pfam" id="PF00990">
    <property type="entry name" value="GGDEF"/>
    <property type="match status" value="1"/>
</dbReference>
<dbReference type="SUPFAM" id="SSF55073">
    <property type="entry name" value="Nucleotide cyclase"/>
    <property type="match status" value="1"/>
</dbReference>
<evidence type="ECO:0000259" key="4">
    <source>
        <dbReference type="PROSITE" id="PS50887"/>
    </source>
</evidence>
<dbReference type="GO" id="GO:0043709">
    <property type="term" value="P:cell adhesion involved in single-species biofilm formation"/>
    <property type="evidence" value="ECO:0007669"/>
    <property type="project" value="TreeGrafter"/>
</dbReference>
<dbReference type="NCBIfam" id="TIGR00254">
    <property type="entry name" value="GGDEF"/>
    <property type="match status" value="1"/>
</dbReference>
<dbReference type="InterPro" id="IPR043128">
    <property type="entry name" value="Rev_trsase/Diguanyl_cyclase"/>
</dbReference>
<evidence type="ECO:0000256" key="3">
    <source>
        <dbReference type="SAM" id="Coils"/>
    </source>
</evidence>
<feature type="domain" description="GGDEF" evidence="4">
    <location>
        <begin position="241"/>
        <end position="375"/>
    </location>
</feature>
<comment type="caution">
    <text evidence="5">The sequence shown here is derived from an EMBL/GenBank/DDBJ whole genome shotgun (WGS) entry which is preliminary data.</text>
</comment>
<dbReference type="GO" id="GO:1902201">
    <property type="term" value="P:negative regulation of bacterial-type flagellum-dependent cell motility"/>
    <property type="evidence" value="ECO:0007669"/>
    <property type="project" value="TreeGrafter"/>
</dbReference>
<protein>
    <recommendedName>
        <fullName evidence="1">diguanylate cyclase</fullName>
        <ecNumber evidence="1">2.7.7.65</ecNumber>
    </recommendedName>
</protein>
<sequence>MNNLSLDMGGSTDAAGGLLKWLWGRKPEVRNPNVREELSRDDRFMMRHGAMVEDICEFLARAGLDPIPDHYELAWLYLAGASSTQRHMIEAHMLEHGGIAPVHATGLLDVMRNAISERELAQMVEKAKSDINEAQLTADRSGQEVANFGVALGISADSLADPDAAREAVIKLQNLTKNMMERAAKAEAELKERSKAMSQLKSRLVQSQKQALSDALTGLPNRRAFDLQLDEAIENAHETKQPLSVAFCDIDHFKRVNDTHGHAVGDRVIKHVAQVLKSCAGAKAHVARHGGEEYALLFENMNASFACDLLNSARARLDAKRLVAKDTNSTIGEVTISCGVATLQIGETGASMLTRADQALYEAKNTGRNRICIAP</sequence>
<dbReference type="PANTHER" id="PTHR45138:SF9">
    <property type="entry name" value="DIGUANYLATE CYCLASE DGCM-RELATED"/>
    <property type="match status" value="1"/>
</dbReference>
<accession>A0A6I4LS29</accession>
<dbReference type="PANTHER" id="PTHR45138">
    <property type="entry name" value="REGULATORY COMPONENTS OF SENSORY TRANSDUCTION SYSTEM"/>
    <property type="match status" value="1"/>
</dbReference>
<dbReference type="Proteomes" id="UP000471147">
    <property type="component" value="Unassembled WGS sequence"/>
</dbReference>
<dbReference type="Gene3D" id="3.30.70.270">
    <property type="match status" value="1"/>
</dbReference>
<evidence type="ECO:0000313" key="6">
    <source>
        <dbReference type="Proteomes" id="UP000471147"/>
    </source>
</evidence>
<dbReference type="EMBL" id="SDWJ01000001">
    <property type="protein sequence ID" value="MVZ96207.1"/>
    <property type="molecule type" value="Genomic_DNA"/>
</dbReference>
<name>A0A6I4LS29_9SPHN</name>
<feature type="coiled-coil region" evidence="3">
    <location>
        <begin position="169"/>
        <end position="203"/>
    </location>
</feature>
<dbReference type="InterPro" id="IPR029787">
    <property type="entry name" value="Nucleotide_cyclase"/>
</dbReference>
<dbReference type="CDD" id="cd01949">
    <property type="entry name" value="GGDEF"/>
    <property type="match status" value="1"/>
</dbReference>
<feature type="coiled-coil region" evidence="3">
    <location>
        <begin position="117"/>
        <end position="144"/>
    </location>
</feature>
<comment type="catalytic activity">
    <reaction evidence="2">
        <text>2 GTP = 3',3'-c-di-GMP + 2 diphosphate</text>
        <dbReference type="Rhea" id="RHEA:24898"/>
        <dbReference type="ChEBI" id="CHEBI:33019"/>
        <dbReference type="ChEBI" id="CHEBI:37565"/>
        <dbReference type="ChEBI" id="CHEBI:58805"/>
        <dbReference type="EC" id="2.7.7.65"/>
    </reaction>
</comment>
<evidence type="ECO:0000256" key="2">
    <source>
        <dbReference type="ARBA" id="ARBA00034247"/>
    </source>
</evidence>
<keyword evidence="6" id="KW-1185">Reference proteome</keyword>
<evidence type="ECO:0000313" key="5">
    <source>
        <dbReference type="EMBL" id="MVZ96207.1"/>
    </source>
</evidence>
<dbReference type="OrthoDB" id="9812260at2"/>
<dbReference type="GO" id="GO:0052621">
    <property type="term" value="F:diguanylate cyclase activity"/>
    <property type="evidence" value="ECO:0007669"/>
    <property type="project" value="UniProtKB-EC"/>
</dbReference>
<dbReference type="RefSeq" id="WP_160352217.1">
    <property type="nucleotide sequence ID" value="NZ_SDWJ01000001.1"/>
</dbReference>
<evidence type="ECO:0000256" key="1">
    <source>
        <dbReference type="ARBA" id="ARBA00012528"/>
    </source>
</evidence>
<dbReference type="PROSITE" id="PS50887">
    <property type="entry name" value="GGDEF"/>
    <property type="match status" value="1"/>
</dbReference>
<dbReference type="InterPro" id="IPR000160">
    <property type="entry name" value="GGDEF_dom"/>
</dbReference>
<keyword evidence="3" id="KW-0175">Coiled coil</keyword>
<dbReference type="EC" id="2.7.7.65" evidence="1"/>
<dbReference type="AlphaFoldDB" id="A0A6I4LS29"/>
<dbReference type="GO" id="GO:0005886">
    <property type="term" value="C:plasma membrane"/>
    <property type="evidence" value="ECO:0007669"/>
    <property type="project" value="TreeGrafter"/>
</dbReference>
<dbReference type="SMART" id="SM00267">
    <property type="entry name" value="GGDEF"/>
    <property type="match status" value="1"/>
</dbReference>